<evidence type="ECO:0000256" key="2">
    <source>
        <dbReference type="ARBA" id="ARBA00022475"/>
    </source>
</evidence>
<evidence type="ECO:0000256" key="1">
    <source>
        <dbReference type="ARBA" id="ARBA00004651"/>
    </source>
</evidence>
<proteinExistence type="predicted"/>
<protein>
    <recommendedName>
        <fullName evidence="10">G-protein coupled receptors family 1 profile domain-containing protein</fullName>
    </recommendedName>
</protein>
<comment type="caution">
    <text evidence="11">The sequence shown here is derived from an EMBL/GenBank/DDBJ whole genome shotgun (WGS) entry which is preliminary data.</text>
</comment>
<dbReference type="InterPro" id="IPR000276">
    <property type="entry name" value="GPCR_Rhodpsn"/>
</dbReference>
<evidence type="ECO:0000256" key="5">
    <source>
        <dbReference type="ARBA" id="ARBA00023040"/>
    </source>
</evidence>
<keyword evidence="8" id="KW-0807">Transducer</keyword>
<dbReference type="Pfam" id="PF00001">
    <property type="entry name" value="7tm_1"/>
    <property type="match status" value="1"/>
</dbReference>
<dbReference type="Gene3D" id="1.20.1070.10">
    <property type="entry name" value="Rhodopsin 7-helix transmembrane proteins"/>
    <property type="match status" value="1"/>
</dbReference>
<feature type="transmembrane region" description="Helical" evidence="9">
    <location>
        <begin position="265"/>
        <end position="283"/>
    </location>
</feature>
<feature type="transmembrane region" description="Helical" evidence="9">
    <location>
        <begin position="303"/>
        <end position="322"/>
    </location>
</feature>
<dbReference type="CDD" id="cd00637">
    <property type="entry name" value="7tm_classA_rhodopsin-like"/>
    <property type="match status" value="1"/>
</dbReference>
<feature type="transmembrane region" description="Helical" evidence="9">
    <location>
        <begin position="211"/>
        <end position="231"/>
    </location>
</feature>
<evidence type="ECO:0000313" key="12">
    <source>
        <dbReference type="Proteomes" id="UP000192578"/>
    </source>
</evidence>
<dbReference type="InterPro" id="IPR050569">
    <property type="entry name" value="TAAR"/>
</dbReference>
<dbReference type="PRINTS" id="PR00237">
    <property type="entry name" value="GPCRRHODOPSN"/>
</dbReference>
<sequence length="352" mass="39653">MAWNIVLNGSFVVVSTSANRTSSPLNQTQFFAQYYTDFILSTVFGTLMCIFTFGSNLICLLAICLYPKLKRQRGNILVANLSVVTMLNSGTVLPISMASTLHRQYYDDLPEHFCDYSTYYYSTLHAFVWCECFIAFNRFVAIVFPYRYKIVASNKGIIASILLGYAIPILINASAFIVSPHMYVNALPFGSCRIDSKNSSIYPTFQSVTGVYLPLCVNGLLYLVVFAVVWARKFRLRHDTIVPFIVIRSPRPGSSTRVQSKRMRLARMLFASFIWNLLMFLPLPIMNNLVGDAYTQYPRLFFVIKYVTLLGAAGNTIIYGALNCDYLDGMLAVVRCNPRKIKPILNGSGIDS</sequence>
<dbReference type="OrthoDB" id="6117944at2759"/>
<accession>A0A9X6NB70</accession>
<dbReference type="PANTHER" id="PTHR24249:SF372">
    <property type="entry name" value="G-PROTEIN COUPLED RECEPTORS FAMILY 1 PROFILE DOMAIN-CONTAINING PROTEIN"/>
    <property type="match status" value="1"/>
</dbReference>
<keyword evidence="3 9" id="KW-0812">Transmembrane</keyword>
<evidence type="ECO:0000256" key="8">
    <source>
        <dbReference type="ARBA" id="ARBA00023224"/>
    </source>
</evidence>
<evidence type="ECO:0000256" key="9">
    <source>
        <dbReference type="SAM" id="Phobius"/>
    </source>
</evidence>
<feature type="domain" description="G-protein coupled receptors family 1 profile" evidence="10">
    <location>
        <begin position="55"/>
        <end position="319"/>
    </location>
</feature>
<dbReference type="SUPFAM" id="SSF81321">
    <property type="entry name" value="Family A G protein-coupled receptor-like"/>
    <property type="match status" value="1"/>
</dbReference>
<feature type="transmembrane region" description="Helical" evidence="9">
    <location>
        <begin position="156"/>
        <end position="178"/>
    </location>
</feature>
<dbReference type="EMBL" id="MTYJ01000211">
    <property type="protein sequence ID" value="OWA51017.1"/>
    <property type="molecule type" value="Genomic_DNA"/>
</dbReference>
<dbReference type="AlphaFoldDB" id="A0A9X6NB70"/>
<organism evidence="11 12">
    <name type="scientific">Hypsibius exemplaris</name>
    <name type="common">Freshwater tardigrade</name>
    <dbReference type="NCBI Taxonomy" id="2072580"/>
    <lineage>
        <taxon>Eukaryota</taxon>
        <taxon>Metazoa</taxon>
        <taxon>Ecdysozoa</taxon>
        <taxon>Tardigrada</taxon>
        <taxon>Eutardigrada</taxon>
        <taxon>Parachela</taxon>
        <taxon>Hypsibioidea</taxon>
        <taxon>Hypsibiidae</taxon>
        <taxon>Hypsibius</taxon>
    </lineage>
</organism>
<dbReference type="InterPro" id="IPR017452">
    <property type="entry name" value="GPCR_Rhodpsn_7TM"/>
</dbReference>
<evidence type="ECO:0000256" key="6">
    <source>
        <dbReference type="ARBA" id="ARBA00023136"/>
    </source>
</evidence>
<evidence type="ECO:0000259" key="10">
    <source>
        <dbReference type="PROSITE" id="PS50262"/>
    </source>
</evidence>
<keyword evidence="5" id="KW-0297">G-protein coupled receptor</keyword>
<dbReference type="PANTHER" id="PTHR24249">
    <property type="entry name" value="HISTAMINE RECEPTOR-RELATED G-PROTEIN COUPLED RECEPTOR"/>
    <property type="match status" value="1"/>
</dbReference>
<reference evidence="12" key="1">
    <citation type="submission" date="2017-01" db="EMBL/GenBank/DDBJ databases">
        <title>Comparative genomics of anhydrobiosis in the tardigrade Hypsibius dujardini.</title>
        <authorList>
            <person name="Yoshida Y."/>
            <person name="Koutsovoulos G."/>
            <person name="Laetsch D."/>
            <person name="Stevens L."/>
            <person name="Kumar S."/>
            <person name="Horikawa D."/>
            <person name="Ishino K."/>
            <person name="Komine S."/>
            <person name="Tomita M."/>
            <person name="Blaxter M."/>
            <person name="Arakawa K."/>
        </authorList>
    </citation>
    <scope>NUCLEOTIDE SEQUENCE [LARGE SCALE GENOMIC DNA]</scope>
    <source>
        <strain evidence="12">Z151</strain>
    </source>
</reference>
<keyword evidence="4 9" id="KW-1133">Transmembrane helix</keyword>
<comment type="subcellular location">
    <subcellularLocation>
        <location evidence="1">Cell membrane</location>
        <topology evidence="1">Multi-pass membrane protein</topology>
    </subcellularLocation>
</comment>
<dbReference type="GO" id="GO:0005886">
    <property type="term" value="C:plasma membrane"/>
    <property type="evidence" value="ECO:0007669"/>
    <property type="project" value="UniProtKB-SubCell"/>
</dbReference>
<dbReference type="GO" id="GO:0004930">
    <property type="term" value="F:G protein-coupled receptor activity"/>
    <property type="evidence" value="ECO:0007669"/>
    <property type="project" value="UniProtKB-KW"/>
</dbReference>
<keyword evidence="12" id="KW-1185">Reference proteome</keyword>
<keyword evidence="2" id="KW-1003">Cell membrane</keyword>
<gene>
    <name evidence="11" type="ORF">BV898_15519</name>
</gene>
<dbReference type="Proteomes" id="UP000192578">
    <property type="component" value="Unassembled WGS sequence"/>
</dbReference>
<keyword evidence="6 9" id="KW-0472">Membrane</keyword>
<name>A0A9X6NB70_HYPEX</name>
<feature type="transmembrane region" description="Helical" evidence="9">
    <location>
        <begin position="119"/>
        <end position="144"/>
    </location>
</feature>
<evidence type="ECO:0000256" key="3">
    <source>
        <dbReference type="ARBA" id="ARBA00022692"/>
    </source>
</evidence>
<dbReference type="PROSITE" id="PS50262">
    <property type="entry name" value="G_PROTEIN_RECEP_F1_2"/>
    <property type="match status" value="1"/>
</dbReference>
<keyword evidence="7" id="KW-0675">Receptor</keyword>
<feature type="transmembrane region" description="Helical" evidence="9">
    <location>
        <begin position="77"/>
        <end position="99"/>
    </location>
</feature>
<feature type="transmembrane region" description="Helical" evidence="9">
    <location>
        <begin position="38"/>
        <end position="65"/>
    </location>
</feature>
<evidence type="ECO:0000313" key="11">
    <source>
        <dbReference type="EMBL" id="OWA51017.1"/>
    </source>
</evidence>
<evidence type="ECO:0000256" key="7">
    <source>
        <dbReference type="ARBA" id="ARBA00023170"/>
    </source>
</evidence>
<evidence type="ECO:0000256" key="4">
    <source>
        <dbReference type="ARBA" id="ARBA00022989"/>
    </source>
</evidence>